<accession>A0AAW7YXF5</accession>
<reference evidence="1" key="1">
    <citation type="submission" date="2023-07" db="EMBL/GenBank/DDBJ databases">
        <title>Genome content predicts the carbon catabolic preferences of heterotrophic bacteria.</title>
        <authorList>
            <person name="Gralka M."/>
        </authorList>
    </citation>
    <scope>NUCLEOTIDE SEQUENCE</scope>
    <source>
        <strain evidence="1">E2R20</strain>
    </source>
</reference>
<comment type="caution">
    <text evidence="1">The sequence shown here is derived from an EMBL/GenBank/DDBJ whole genome shotgun (WGS) entry which is preliminary data.</text>
</comment>
<name>A0AAW7YXF5_9STAP</name>
<evidence type="ECO:0000313" key="2">
    <source>
        <dbReference type="Proteomes" id="UP001170310"/>
    </source>
</evidence>
<gene>
    <name evidence="1" type="ORF">Q4528_15045</name>
</gene>
<feature type="non-terminal residue" evidence="1">
    <location>
        <position position="73"/>
    </location>
</feature>
<organism evidence="1 2">
    <name type="scientific">Staphylococcus pasteuri_A</name>
    <dbReference type="NCBI Taxonomy" id="3062664"/>
    <lineage>
        <taxon>Bacteria</taxon>
        <taxon>Bacillati</taxon>
        <taxon>Bacillota</taxon>
        <taxon>Bacilli</taxon>
        <taxon>Bacillales</taxon>
        <taxon>Staphylococcaceae</taxon>
        <taxon>Staphylococcus</taxon>
    </lineage>
</organism>
<dbReference type="Proteomes" id="UP001170310">
    <property type="component" value="Unassembled WGS sequence"/>
</dbReference>
<keyword evidence="2" id="KW-1185">Reference proteome</keyword>
<sequence>MLNYLYTVADKVGENEKVMRQIKNNTPEQAFLGDFPQAVDEAVMDSSEAQRNQMMQILSSPQIANGFARAVLD</sequence>
<dbReference type="RefSeq" id="WP_303522509.1">
    <property type="nucleotide sequence ID" value="NZ_JAUOQO010000664.1"/>
</dbReference>
<proteinExistence type="predicted"/>
<dbReference type="AlphaFoldDB" id="A0AAW7YXF5"/>
<dbReference type="EMBL" id="JAUOQO010000664">
    <property type="protein sequence ID" value="MDO6575430.1"/>
    <property type="molecule type" value="Genomic_DNA"/>
</dbReference>
<evidence type="ECO:0000313" key="1">
    <source>
        <dbReference type="EMBL" id="MDO6575430.1"/>
    </source>
</evidence>
<protein>
    <submittedName>
        <fullName evidence="1">Uncharacterized protein</fullName>
    </submittedName>
</protein>